<sequence>MTKVIIERFFMKRLTAFHYAILLFPIPFFPQTQAEERCP</sequence>
<reference evidence="1" key="1">
    <citation type="submission" date="2018-10" db="EMBL/GenBank/DDBJ databases">
        <authorList>
            <person name="Gruber-Vodicka H."/>
            <person name="Jaeckle O."/>
        </authorList>
    </citation>
    <scope>NUCLEOTIDE SEQUENCE</scope>
</reference>
<name>A0A484H650_9ZZZZ</name>
<accession>A0A484H650</accession>
<protein>
    <submittedName>
        <fullName evidence="1">Uncharacterized protein</fullName>
    </submittedName>
</protein>
<dbReference type="EMBL" id="LR026963">
    <property type="protein sequence ID" value="VBB68841.1"/>
    <property type="molecule type" value="Genomic_DNA"/>
</dbReference>
<organism evidence="1">
    <name type="scientific">invertebrate metagenome</name>
    <dbReference type="NCBI Taxonomy" id="1711999"/>
    <lineage>
        <taxon>unclassified sequences</taxon>
        <taxon>metagenomes</taxon>
        <taxon>organismal metagenomes</taxon>
    </lineage>
</organism>
<proteinExistence type="predicted"/>
<gene>
    <name evidence="1" type="ORF">RIEGSTA812A_PEG_314</name>
</gene>
<dbReference type="AlphaFoldDB" id="A0A484H650"/>
<evidence type="ECO:0000313" key="1">
    <source>
        <dbReference type="EMBL" id="VBB68841.1"/>
    </source>
</evidence>